<gene>
    <name evidence="3" type="ORF">FHU41_002682</name>
</gene>
<name>A0A7Y9LVL2_9MICC</name>
<keyword evidence="2" id="KW-1133">Transmembrane helix</keyword>
<dbReference type="EMBL" id="JACBYQ010000002">
    <property type="protein sequence ID" value="NYE96432.1"/>
    <property type="molecule type" value="Genomic_DNA"/>
</dbReference>
<sequence length="200" mass="21537">MLAAFASLPAKIMFNDAMTNTMVWGLIIAGALMIGSAFLPRLKTGQRVAAVIFGVLFLGYGIYVSLPSTTDIFISAYMFIVPFAVLVTNLSAAFKKTPPVQVENHGPAGYYPQGQPGAQPDPSQAYPAQGQAYSAQQYPAQAYPAQPNAGQQYPSQPYPTQNAQAAPNVQDYQQPYLGQNQNQPYPTEQQTAQQPTDPTA</sequence>
<evidence type="ECO:0000313" key="4">
    <source>
        <dbReference type="Proteomes" id="UP000521748"/>
    </source>
</evidence>
<dbReference type="AlphaFoldDB" id="A0A7Y9LVL2"/>
<evidence type="ECO:0000256" key="1">
    <source>
        <dbReference type="SAM" id="MobiDB-lite"/>
    </source>
</evidence>
<organism evidence="3 4">
    <name type="scientific">Psychromicrobium silvestre</name>
    <dbReference type="NCBI Taxonomy" id="1645614"/>
    <lineage>
        <taxon>Bacteria</taxon>
        <taxon>Bacillati</taxon>
        <taxon>Actinomycetota</taxon>
        <taxon>Actinomycetes</taxon>
        <taxon>Micrococcales</taxon>
        <taxon>Micrococcaceae</taxon>
        <taxon>Psychromicrobium</taxon>
    </lineage>
</organism>
<comment type="caution">
    <text evidence="3">The sequence shown here is derived from an EMBL/GenBank/DDBJ whole genome shotgun (WGS) entry which is preliminary data.</text>
</comment>
<feature type="compositionally biased region" description="Low complexity" evidence="1">
    <location>
        <begin position="183"/>
        <end position="200"/>
    </location>
</feature>
<evidence type="ECO:0000313" key="3">
    <source>
        <dbReference type="EMBL" id="NYE96432.1"/>
    </source>
</evidence>
<dbReference type="RefSeq" id="WP_179390087.1">
    <property type="nucleotide sequence ID" value="NZ_JACBYQ010000002.1"/>
</dbReference>
<feature type="compositionally biased region" description="Low complexity" evidence="1">
    <location>
        <begin position="106"/>
        <end position="154"/>
    </location>
</feature>
<protein>
    <submittedName>
        <fullName evidence="3">Uncharacterized protein</fullName>
    </submittedName>
</protein>
<feature type="region of interest" description="Disordered" evidence="1">
    <location>
        <begin position="104"/>
        <end position="200"/>
    </location>
</feature>
<reference evidence="3 4" key="1">
    <citation type="submission" date="2020-07" db="EMBL/GenBank/DDBJ databases">
        <title>Sequencing the genomes of 1000 actinobacteria strains.</title>
        <authorList>
            <person name="Klenk H.-P."/>
        </authorList>
    </citation>
    <scope>NUCLEOTIDE SEQUENCE [LARGE SCALE GENOMIC DNA]</scope>
    <source>
        <strain evidence="3 4">DSM 102047</strain>
    </source>
</reference>
<keyword evidence="2" id="KW-0472">Membrane</keyword>
<feature type="transmembrane region" description="Helical" evidence="2">
    <location>
        <begin position="48"/>
        <end position="66"/>
    </location>
</feature>
<feature type="transmembrane region" description="Helical" evidence="2">
    <location>
        <begin position="72"/>
        <end position="94"/>
    </location>
</feature>
<keyword evidence="4" id="KW-1185">Reference proteome</keyword>
<proteinExistence type="predicted"/>
<evidence type="ECO:0000256" key="2">
    <source>
        <dbReference type="SAM" id="Phobius"/>
    </source>
</evidence>
<feature type="transmembrane region" description="Helical" evidence="2">
    <location>
        <begin position="21"/>
        <end position="39"/>
    </location>
</feature>
<accession>A0A7Y9LVL2</accession>
<feature type="compositionally biased region" description="Polar residues" evidence="1">
    <location>
        <begin position="158"/>
        <end position="182"/>
    </location>
</feature>
<dbReference type="Proteomes" id="UP000521748">
    <property type="component" value="Unassembled WGS sequence"/>
</dbReference>
<keyword evidence="2" id="KW-0812">Transmembrane</keyword>